<keyword evidence="1" id="KW-0548">Nucleotidyltransferase</keyword>
<comment type="caution">
    <text evidence="1">The sequence shown here is derived from an EMBL/GenBank/DDBJ whole genome shotgun (WGS) entry which is preliminary data.</text>
</comment>
<keyword evidence="1" id="KW-0695">RNA-directed DNA polymerase</keyword>
<organism evidence="1">
    <name type="scientific">Tanacetum cinerariifolium</name>
    <name type="common">Dalmatian daisy</name>
    <name type="synonym">Chrysanthemum cinerariifolium</name>
    <dbReference type="NCBI Taxonomy" id="118510"/>
    <lineage>
        <taxon>Eukaryota</taxon>
        <taxon>Viridiplantae</taxon>
        <taxon>Streptophyta</taxon>
        <taxon>Embryophyta</taxon>
        <taxon>Tracheophyta</taxon>
        <taxon>Spermatophyta</taxon>
        <taxon>Magnoliopsida</taxon>
        <taxon>eudicotyledons</taxon>
        <taxon>Gunneridae</taxon>
        <taxon>Pentapetalae</taxon>
        <taxon>asterids</taxon>
        <taxon>campanulids</taxon>
        <taxon>Asterales</taxon>
        <taxon>Asteraceae</taxon>
        <taxon>Asteroideae</taxon>
        <taxon>Anthemideae</taxon>
        <taxon>Anthemidinae</taxon>
        <taxon>Tanacetum</taxon>
    </lineage>
</organism>
<protein>
    <submittedName>
        <fullName evidence="1">Putative reverse transcriptase domain-containing protein</fullName>
    </submittedName>
</protein>
<dbReference type="GO" id="GO:0003964">
    <property type="term" value="F:RNA-directed DNA polymerase activity"/>
    <property type="evidence" value="ECO:0007669"/>
    <property type="project" value="UniProtKB-KW"/>
</dbReference>
<dbReference type="AlphaFoldDB" id="A0A699WAL0"/>
<accession>A0A699WAL0</accession>
<keyword evidence="1" id="KW-0808">Transferase</keyword>
<proteinExistence type="predicted"/>
<feature type="non-terminal residue" evidence="1">
    <location>
        <position position="1"/>
    </location>
</feature>
<dbReference type="EMBL" id="BKCJ011640791">
    <property type="protein sequence ID" value="GFD45132.1"/>
    <property type="molecule type" value="Genomic_DNA"/>
</dbReference>
<gene>
    <name evidence="1" type="ORF">Tci_917101</name>
</gene>
<sequence length="85" mass="9758">IVRIPRGRETLIFHGNESNQEHEARLNIISCAKTHKYMLKGCQVFLAHVTKEAEGKSEKKRLENVPIVRDFLEVFLEDLSGLPQT</sequence>
<name>A0A699WAL0_TANCI</name>
<evidence type="ECO:0000313" key="1">
    <source>
        <dbReference type="EMBL" id="GFD45132.1"/>
    </source>
</evidence>
<reference evidence="1" key="1">
    <citation type="journal article" date="2019" name="Sci. Rep.">
        <title>Draft genome of Tanacetum cinerariifolium, the natural source of mosquito coil.</title>
        <authorList>
            <person name="Yamashiro T."/>
            <person name="Shiraishi A."/>
            <person name="Satake H."/>
            <person name="Nakayama K."/>
        </authorList>
    </citation>
    <scope>NUCLEOTIDE SEQUENCE</scope>
</reference>